<dbReference type="Pfam" id="PF07992">
    <property type="entry name" value="Pyr_redox_2"/>
    <property type="match status" value="1"/>
</dbReference>
<feature type="domain" description="FAD/NAD(P)-binding" evidence="1">
    <location>
        <begin position="39"/>
        <end position="143"/>
    </location>
</feature>
<dbReference type="Pfam" id="PF21706">
    <property type="entry name" value="FCSD_central"/>
    <property type="match status" value="1"/>
</dbReference>
<evidence type="ECO:0000313" key="3">
    <source>
        <dbReference type="EMBL" id="CAA6800513.1"/>
    </source>
</evidence>
<dbReference type="PROSITE" id="PS51318">
    <property type="entry name" value="TAT"/>
    <property type="match status" value="1"/>
</dbReference>
<gene>
    <name evidence="3" type="ORF">HELGO_WM30284</name>
</gene>
<reference evidence="3" key="1">
    <citation type="submission" date="2020-01" db="EMBL/GenBank/DDBJ databases">
        <authorList>
            <person name="Meier V. D."/>
            <person name="Meier V D."/>
        </authorList>
    </citation>
    <scope>NUCLEOTIDE SEQUENCE</scope>
    <source>
        <strain evidence="3">HLG_WM_MAG_01</strain>
    </source>
</reference>
<name>A0A6S6SBD0_9BACT</name>
<dbReference type="GO" id="GO:0016491">
    <property type="term" value="F:oxidoreductase activity"/>
    <property type="evidence" value="ECO:0007669"/>
    <property type="project" value="UniProtKB-KW"/>
</dbReference>
<dbReference type="InterPro" id="IPR006311">
    <property type="entry name" value="TAT_signal"/>
</dbReference>
<evidence type="ECO:0000259" key="2">
    <source>
        <dbReference type="Pfam" id="PF21706"/>
    </source>
</evidence>
<dbReference type="EC" id="1.8.2.-" evidence="3"/>
<dbReference type="InterPro" id="IPR036188">
    <property type="entry name" value="FAD/NAD-bd_sf"/>
</dbReference>
<accession>A0A6S6SBD0</accession>
<dbReference type="Gene3D" id="3.50.50.60">
    <property type="entry name" value="FAD/NAD(P)-binding domain"/>
    <property type="match status" value="2"/>
</dbReference>
<feature type="domain" description="Sulfide dehydrogenase [flavocytochrome c] flavoprotein chain central" evidence="2">
    <location>
        <begin position="166"/>
        <end position="282"/>
    </location>
</feature>
<dbReference type="AlphaFoldDB" id="A0A6S6SBD0"/>
<keyword evidence="3" id="KW-0560">Oxidoreductase</keyword>
<protein>
    <submittedName>
        <fullName evidence="3">Sulfide dehydrogenase [flavocytochrome C] flavoprotein chain (EC)</fullName>
        <ecNumber evidence="3">1.8.2.-</ecNumber>
    </submittedName>
</protein>
<dbReference type="EMBL" id="CACVAS010000017">
    <property type="protein sequence ID" value="CAA6800513.1"/>
    <property type="molecule type" value="Genomic_DNA"/>
</dbReference>
<dbReference type="InterPro" id="IPR052541">
    <property type="entry name" value="SQRD"/>
</dbReference>
<organism evidence="3">
    <name type="scientific">uncultured Sulfurovum sp</name>
    <dbReference type="NCBI Taxonomy" id="269237"/>
    <lineage>
        <taxon>Bacteria</taxon>
        <taxon>Pseudomonadati</taxon>
        <taxon>Campylobacterota</taxon>
        <taxon>Epsilonproteobacteria</taxon>
        <taxon>Campylobacterales</taxon>
        <taxon>Sulfurovaceae</taxon>
        <taxon>Sulfurovum</taxon>
        <taxon>environmental samples</taxon>
    </lineage>
</organism>
<dbReference type="SUPFAM" id="SSF51905">
    <property type="entry name" value="FAD/NAD(P)-binding domain"/>
    <property type="match status" value="3"/>
</dbReference>
<sequence>MKTIHSKDLNSRRDFMKFVGVSSLFAMTPTVVSAETIPHVVVVGGGFAGATCAKYLKLWGGGSVDVTVIEANPTYVSPILSNLVLNGQKTTSDLSFTYGNLSSKYGINMVHSTVNSVDKTAKTLTLANGNNLKYDKLVLAPGIDFIKTNDYDITKVPHAWTAGEQTNILKTQVDAMVDGDTFTMSIPAAPYRCPPGPYERACVVADYLKNKKGYTNAKVVVLDANANITVEADTFGAKFTEYGVDYRPNSSVTAVDDSTKTVTFTESGTTKLLTATVLNVIPNQKAAAIIFTAGVNAGNWAPINPLSYESVLTSGIYIIGDSQATGQPKAGHIGNSEAKVCADAILRTLSGVALYASPKTNSACYSPTSATEASWLSAVFKYDATTQTMVAANIAAGGSESANYKKMFNWSGNLFADTFA</sequence>
<dbReference type="PANTHER" id="PTHR43755:SF1">
    <property type="entry name" value="FAD-DEPENDENT PYRIDINE NUCLEOTIDE-DISULPHIDE OXIDOREDUCTASE"/>
    <property type="match status" value="1"/>
</dbReference>
<dbReference type="PANTHER" id="PTHR43755">
    <property type="match status" value="1"/>
</dbReference>
<dbReference type="InterPro" id="IPR049386">
    <property type="entry name" value="FCSD_central"/>
</dbReference>
<dbReference type="InterPro" id="IPR023753">
    <property type="entry name" value="FAD/NAD-binding_dom"/>
</dbReference>
<evidence type="ECO:0000259" key="1">
    <source>
        <dbReference type="Pfam" id="PF07992"/>
    </source>
</evidence>
<proteinExistence type="predicted"/>